<evidence type="ECO:0000313" key="1">
    <source>
        <dbReference type="EMBL" id="RVU32690.1"/>
    </source>
</evidence>
<reference evidence="1 2" key="1">
    <citation type="submission" date="2019-01" db="EMBL/GenBank/DDBJ databases">
        <authorList>
            <person name="Chen W.-M."/>
        </authorList>
    </citation>
    <scope>NUCLEOTIDE SEQUENCE [LARGE SCALE GENOMIC DNA]</scope>
    <source>
        <strain evidence="1 2">HPM-16</strain>
    </source>
</reference>
<keyword evidence="2" id="KW-1185">Reference proteome</keyword>
<dbReference type="Proteomes" id="UP000282818">
    <property type="component" value="Unassembled WGS sequence"/>
</dbReference>
<dbReference type="EMBL" id="SACQ01000001">
    <property type="protein sequence ID" value="RVU32690.1"/>
    <property type="molecule type" value="Genomic_DNA"/>
</dbReference>
<dbReference type="RefSeq" id="WP_127692858.1">
    <property type="nucleotide sequence ID" value="NZ_SACQ01000001.1"/>
</dbReference>
<name>A0A437QDR4_9GAMM</name>
<sequence length="106" mass="12254">MKKDHNKCIHLTKPENDQLKRASELTDRSMSQILHDCFVVALKKPGGLEQRLAEERLTQARELVTDSNHPMASMDFFSTERSQDTRDDARFSRLFAEARRPDTLHG</sequence>
<organism evidence="1 2">
    <name type="scientific">Neptunomonas marina</name>
    <dbReference type="NCBI Taxonomy" id="1815562"/>
    <lineage>
        <taxon>Bacteria</taxon>
        <taxon>Pseudomonadati</taxon>
        <taxon>Pseudomonadota</taxon>
        <taxon>Gammaproteobacteria</taxon>
        <taxon>Oceanospirillales</taxon>
        <taxon>Oceanospirillaceae</taxon>
        <taxon>Neptunomonas</taxon>
    </lineage>
</organism>
<evidence type="ECO:0000313" key="2">
    <source>
        <dbReference type="Proteomes" id="UP000282818"/>
    </source>
</evidence>
<comment type="caution">
    <text evidence="1">The sequence shown here is derived from an EMBL/GenBank/DDBJ whole genome shotgun (WGS) entry which is preliminary data.</text>
</comment>
<gene>
    <name evidence="1" type="ORF">EOE65_03280</name>
</gene>
<dbReference type="AlphaFoldDB" id="A0A437QDR4"/>
<protein>
    <submittedName>
        <fullName evidence="1">Uncharacterized protein</fullName>
    </submittedName>
</protein>
<proteinExistence type="predicted"/>
<accession>A0A437QDR4</accession>